<dbReference type="WBParaSite" id="SBAD_0000607801-mRNA-1">
    <property type="protein sequence ID" value="SBAD_0000607801-mRNA-1"/>
    <property type="gene ID" value="SBAD_0000607801"/>
</dbReference>
<dbReference type="AlphaFoldDB" id="A0A183IQE8"/>
<proteinExistence type="predicted"/>
<dbReference type="Proteomes" id="UP000270296">
    <property type="component" value="Unassembled WGS sequence"/>
</dbReference>
<reference evidence="3" key="1">
    <citation type="submission" date="2016-06" db="UniProtKB">
        <authorList>
            <consortium name="WormBaseParasite"/>
        </authorList>
    </citation>
    <scope>IDENTIFICATION</scope>
</reference>
<accession>A0A183IQE8</accession>
<evidence type="ECO:0000313" key="2">
    <source>
        <dbReference type="Proteomes" id="UP000270296"/>
    </source>
</evidence>
<organism evidence="3">
    <name type="scientific">Soboliphyme baturini</name>
    <dbReference type="NCBI Taxonomy" id="241478"/>
    <lineage>
        <taxon>Eukaryota</taxon>
        <taxon>Metazoa</taxon>
        <taxon>Ecdysozoa</taxon>
        <taxon>Nematoda</taxon>
        <taxon>Enoplea</taxon>
        <taxon>Dorylaimia</taxon>
        <taxon>Dioctophymatida</taxon>
        <taxon>Dioctophymatoidea</taxon>
        <taxon>Soboliphymatidae</taxon>
        <taxon>Soboliphyme</taxon>
    </lineage>
</organism>
<evidence type="ECO:0000313" key="3">
    <source>
        <dbReference type="WBParaSite" id="SBAD_0000607801-mRNA-1"/>
    </source>
</evidence>
<name>A0A183IQE8_9BILA</name>
<protein>
    <submittedName>
        <fullName evidence="3">Ovule protein</fullName>
    </submittedName>
</protein>
<keyword evidence="2" id="KW-1185">Reference proteome</keyword>
<gene>
    <name evidence="1" type="ORF">SBAD_LOCUS5845</name>
</gene>
<dbReference type="EMBL" id="UZAM01009294">
    <property type="protein sequence ID" value="VDP08457.1"/>
    <property type="molecule type" value="Genomic_DNA"/>
</dbReference>
<evidence type="ECO:0000313" key="1">
    <source>
        <dbReference type="EMBL" id="VDP08457.1"/>
    </source>
</evidence>
<sequence length="148" mass="17433">MNVYYCRLIHVRRALPGRSINIWAFKNLCIKVWRDDKRRSLDDEWCGRKIQWSINRDRAKDFEIETWKSSHSSFMAVVRPSGLSIVKYKLLRLEKLCDETRKPSCFESTTVRNGYGYRQGQSRCQSQGNNIARECLIKVLRGEATPSR</sequence>
<reference evidence="1 2" key="2">
    <citation type="submission" date="2018-11" db="EMBL/GenBank/DDBJ databases">
        <authorList>
            <consortium name="Pathogen Informatics"/>
        </authorList>
    </citation>
    <scope>NUCLEOTIDE SEQUENCE [LARGE SCALE GENOMIC DNA]</scope>
</reference>